<keyword evidence="1" id="KW-0245">EGF-like domain</keyword>
<evidence type="ECO:0000313" key="4">
    <source>
        <dbReference type="EMBL" id="TKS65272.1"/>
    </source>
</evidence>
<keyword evidence="5" id="KW-1185">Reference proteome</keyword>
<dbReference type="EMBL" id="ML240584">
    <property type="protein sequence ID" value="TKS65272.1"/>
    <property type="molecule type" value="Genomic_DNA"/>
</dbReference>
<feature type="signal peptide" evidence="2">
    <location>
        <begin position="1"/>
        <end position="22"/>
    </location>
</feature>
<reference evidence="4 5" key="1">
    <citation type="submission" date="2019-01" db="EMBL/GenBank/DDBJ databases">
        <title>Genome Assembly of Collichthys lucidus.</title>
        <authorList>
            <person name="Cai M."/>
            <person name="Xiao S."/>
        </authorList>
    </citation>
    <scope>NUCLEOTIDE SEQUENCE [LARGE SCALE GENOMIC DNA]</scope>
    <source>
        <strain evidence="4">JT15FE1705JMU</strain>
        <tissue evidence="4">Muscle</tissue>
    </source>
</reference>
<dbReference type="PROSITE" id="PS00022">
    <property type="entry name" value="EGF_1"/>
    <property type="match status" value="1"/>
</dbReference>
<evidence type="ECO:0000256" key="1">
    <source>
        <dbReference type="PROSITE-ProRule" id="PRU00076"/>
    </source>
</evidence>
<comment type="caution">
    <text evidence="1">Lacks conserved residue(s) required for the propagation of feature annotation.</text>
</comment>
<dbReference type="AlphaFoldDB" id="A0A4V6AMW0"/>
<proteinExistence type="predicted"/>
<feature type="disulfide bond" evidence="1">
    <location>
        <begin position="483"/>
        <end position="492"/>
    </location>
</feature>
<dbReference type="Proteomes" id="UP000298787">
    <property type="component" value="Unassembled WGS sequence"/>
</dbReference>
<organism evidence="4 5">
    <name type="scientific">Collichthys lucidus</name>
    <name type="common">Big head croaker</name>
    <name type="synonym">Sciaena lucida</name>
    <dbReference type="NCBI Taxonomy" id="240159"/>
    <lineage>
        <taxon>Eukaryota</taxon>
        <taxon>Metazoa</taxon>
        <taxon>Chordata</taxon>
        <taxon>Craniata</taxon>
        <taxon>Vertebrata</taxon>
        <taxon>Euteleostomi</taxon>
        <taxon>Actinopterygii</taxon>
        <taxon>Neopterygii</taxon>
        <taxon>Teleostei</taxon>
        <taxon>Neoteleostei</taxon>
        <taxon>Acanthomorphata</taxon>
        <taxon>Eupercaria</taxon>
        <taxon>Sciaenidae</taxon>
        <taxon>Collichthys</taxon>
    </lineage>
</organism>
<dbReference type="PROSITE" id="PS01186">
    <property type="entry name" value="EGF_2"/>
    <property type="match status" value="1"/>
</dbReference>
<feature type="domain" description="EGF-like" evidence="3">
    <location>
        <begin position="453"/>
        <end position="493"/>
    </location>
</feature>
<sequence>MVSPALLFLLLVSSSLFLSTLSVDGNDVERIKSKSQMTFNVISKIKDMAVPFLGLIEPSGTLIALCANLGLGLLGLADGQNEVIDVLRDEFEKLNFKMDKNQKEMKWEIWSAAAYSDTEKKINVAWDNYGKLLESLRGKSKEESKTLTEEFIKKYPRTATEELHKYLTTTGPSLMKNLAEMLGTKIKCDEVQIKAYTLLIDLLIYRGIRMNHLIYKLENTEIKEKFESSAKMAYESAVFMFNIHKSCLLNSDYIEEDVKEFIQEPKRRTKMARDVRSFMANKYERYDWMVVAYKTGHSQRSCEVFNQHTLHGFQFEVQSGDVSVALARQAKGNHTFPDKVKRAIERCLYNMVKCHDVAKKLKNCKENVEGIKRDDGEKIRVTDAVTAVHAYLDKSHAASNAKEAPDEYSKPDDITVPYIYTGRCIKYKFLRIKNLGFTGNFAVLIKSDEEILKKDPCLGLNCGGERRGTCVPVADSFVAMCECKEPYYGEKCEESKDDYKRKLEEER</sequence>
<gene>
    <name evidence="4" type="ORF">D9C73_028455</name>
</gene>
<accession>A0A4V6AMW0</accession>
<evidence type="ECO:0000259" key="3">
    <source>
        <dbReference type="PROSITE" id="PS50026"/>
    </source>
</evidence>
<protein>
    <recommendedName>
        <fullName evidence="3">EGF-like domain-containing protein</fullName>
    </recommendedName>
</protein>
<feature type="chain" id="PRO_5020307966" description="EGF-like domain-containing protein" evidence="2">
    <location>
        <begin position="23"/>
        <end position="507"/>
    </location>
</feature>
<evidence type="ECO:0000313" key="5">
    <source>
        <dbReference type="Proteomes" id="UP000298787"/>
    </source>
</evidence>
<evidence type="ECO:0000256" key="2">
    <source>
        <dbReference type="SAM" id="SignalP"/>
    </source>
</evidence>
<dbReference type="PROSITE" id="PS50026">
    <property type="entry name" value="EGF_3"/>
    <property type="match status" value="1"/>
</dbReference>
<dbReference type="InterPro" id="IPR000742">
    <property type="entry name" value="EGF"/>
</dbReference>
<keyword evidence="1" id="KW-1015">Disulfide bond</keyword>
<name>A0A4V6AMW0_COLLU</name>
<keyword evidence="2" id="KW-0732">Signal</keyword>